<sequence length="359" mass="41236">MRLWLQNAAGFLVEIESGLLIMSNYYDNGKLCFNYLAIPYVTKKQCPREKLIHALRLRLEDHTCNYTWASNLELEVPRHWEKHGDLIILPQNAFRNPIWSQIGAWALVTEHLKCNRVARKSVVKNDKFRTPQVELVVGENGWIQQIDNHIKFTYNVTKCMFSVGNITEKLRIASWNCSDETVVDLYAGIGYFTLPYLVHANAKHVFACEWNPDAVEALQRNLILNQVHDRCTVLPGDNAKVCPKAVAHRVNLGLIPSSESGWRTACRALRGDAVGFLHIHMNLESGQKQLIAHSKPTHSRNEVKCERILWVNETCEKIKNFLEEEHGGKWKTHAVHLEHVKSYAPHVDHVVLDMRCEPK</sequence>
<evidence type="ECO:0000256" key="3">
    <source>
        <dbReference type="ARBA" id="ARBA00022603"/>
    </source>
</evidence>
<evidence type="ECO:0000256" key="4">
    <source>
        <dbReference type="ARBA" id="ARBA00022679"/>
    </source>
</evidence>
<comment type="pathway">
    <text evidence="1">tRNA modification; wybutosine-tRNA(Phe) biosynthesis.</text>
</comment>
<evidence type="ECO:0000313" key="9">
    <source>
        <dbReference type="EMBL" id="ELU07407.1"/>
    </source>
</evidence>
<dbReference type="Proteomes" id="UP000014760">
    <property type="component" value="Unassembled WGS sequence"/>
</dbReference>
<dbReference type="EC" id="2.5.1.114" evidence="2"/>
<dbReference type="InterPro" id="IPR029063">
    <property type="entry name" value="SAM-dependent_MTases_sf"/>
</dbReference>
<dbReference type="GO" id="GO:0005737">
    <property type="term" value="C:cytoplasm"/>
    <property type="evidence" value="ECO:0007669"/>
    <property type="project" value="TreeGrafter"/>
</dbReference>
<reference evidence="10" key="3">
    <citation type="submission" date="2015-06" db="UniProtKB">
        <authorList>
            <consortium name="EnsemblMetazoa"/>
        </authorList>
    </citation>
    <scope>IDENTIFICATION</scope>
</reference>
<dbReference type="Pfam" id="PF02475">
    <property type="entry name" value="TRM5-TYW2_MTfase"/>
    <property type="match status" value="1"/>
</dbReference>
<accession>R7UTZ6</accession>
<dbReference type="InterPro" id="IPR056744">
    <property type="entry name" value="TRM5/TYW2-like_N"/>
</dbReference>
<dbReference type="PANTHER" id="PTHR23245">
    <property type="entry name" value="TRNA METHYLTRANSFERASE"/>
    <property type="match status" value="1"/>
</dbReference>
<dbReference type="OrthoDB" id="408788at2759"/>
<comment type="catalytic activity">
    <reaction evidence="7">
        <text>4-demethylwyosine(37) in tRNA(Phe) + S-adenosyl-L-methionine = 4-demethyl-7-[(3S)-3-amino-3-carboxypropyl]wyosine(37) in tRNA(Phe) + S-methyl-5'-thioadenosine + H(+)</text>
        <dbReference type="Rhea" id="RHEA:36355"/>
        <dbReference type="Rhea" id="RHEA-COMP:10164"/>
        <dbReference type="Rhea" id="RHEA-COMP:10378"/>
        <dbReference type="ChEBI" id="CHEBI:15378"/>
        <dbReference type="ChEBI" id="CHEBI:17509"/>
        <dbReference type="ChEBI" id="CHEBI:59789"/>
        <dbReference type="ChEBI" id="CHEBI:64315"/>
        <dbReference type="ChEBI" id="CHEBI:73550"/>
        <dbReference type="EC" id="2.5.1.114"/>
    </reaction>
</comment>
<evidence type="ECO:0000256" key="5">
    <source>
        <dbReference type="ARBA" id="ARBA00022691"/>
    </source>
</evidence>
<dbReference type="Gene3D" id="3.40.50.150">
    <property type="entry name" value="Vaccinia Virus protein VP39"/>
    <property type="match status" value="1"/>
</dbReference>
<dbReference type="InterPro" id="IPR056743">
    <property type="entry name" value="TRM5-TYW2-like_MTfase"/>
</dbReference>
<evidence type="ECO:0000256" key="7">
    <source>
        <dbReference type="ARBA" id="ARBA00049400"/>
    </source>
</evidence>
<dbReference type="OMA" id="EHSWVKH"/>
<keyword evidence="11" id="KW-1185">Reference proteome</keyword>
<dbReference type="Gene3D" id="3.30.300.110">
    <property type="entry name" value="Met-10+ protein-like domains"/>
    <property type="match status" value="1"/>
</dbReference>
<dbReference type="AlphaFoldDB" id="R7UTZ6"/>
<dbReference type="PANTHER" id="PTHR23245:SF25">
    <property type="entry name" value="TRNA WYBUTOSINE-SYNTHESIZING PROTEIN 2 HOMOLOG"/>
    <property type="match status" value="1"/>
</dbReference>
<dbReference type="STRING" id="283909.R7UTZ6"/>
<dbReference type="EMBL" id="KB299944">
    <property type="protein sequence ID" value="ELU07407.1"/>
    <property type="molecule type" value="Genomic_DNA"/>
</dbReference>
<proteinExistence type="predicted"/>
<evidence type="ECO:0000256" key="2">
    <source>
        <dbReference type="ARBA" id="ARBA00012265"/>
    </source>
</evidence>
<dbReference type="GO" id="GO:0030488">
    <property type="term" value="P:tRNA methylation"/>
    <property type="evidence" value="ECO:0007669"/>
    <property type="project" value="TreeGrafter"/>
</dbReference>
<dbReference type="HOGENOM" id="CLU_022610_1_0_1"/>
<dbReference type="GO" id="GO:0102522">
    <property type="term" value="F:tRNA 4-demethylwyosine alpha-amino-alpha-carboxypropyltransferase activity"/>
    <property type="evidence" value="ECO:0007669"/>
    <property type="project" value="UniProtKB-EC"/>
</dbReference>
<evidence type="ECO:0000256" key="6">
    <source>
        <dbReference type="ARBA" id="ARBA00022694"/>
    </source>
</evidence>
<keyword evidence="4" id="KW-0808">Transferase</keyword>
<feature type="domain" description="SAM-dependent methyltransferase TRM5/TYW2-type" evidence="8">
    <location>
        <begin position="80"/>
        <end position="358"/>
    </location>
</feature>
<reference evidence="9 11" key="2">
    <citation type="journal article" date="2013" name="Nature">
        <title>Insights into bilaterian evolution from three spiralian genomes.</title>
        <authorList>
            <person name="Simakov O."/>
            <person name="Marletaz F."/>
            <person name="Cho S.J."/>
            <person name="Edsinger-Gonzales E."/>
            <person name="Havlak P."/>
            <person name="Hellsten U."/>
            <person name="Kuo D.H."/>
            <person name="Larsson T."/>
            <person name="Lv J."/>
            <person name="Arendt D."/>
            <person name="Savage R."/>
            <person name="Osoegawa K."/>
            <person name="de Jong P."/>
            <person name="Grimwood J."/>
            <person name="Chapman J.A."/>
            <person name="Shapiro H."/>
            <person name="Aerts A."/>
            <person name="Otillar R.P."/>
            <person name="Terry A.Y."/>
            <person name="Boore J.L."/>
            <person name="Grigoriev I.V."/>
            <person name="Lindberg D.R."/>
            <person name="Seaver E.C."/>
            <person name="Weisblat D.A."/>
            <person name="Putnam N.H."/>
            <person name="Rokhsar D.S."/>
        </authorList>
    </citation>
    <scope>NUCLEOTIDE SEQUENCE</scope>
    <source>
        <strain evidence="9 11">I ESC-2004</strain>
    </source>
</reference>
<evidence type="ECO:0000313" key="11">
    <source>
        <dbReference type="Proteomes" id="UP000014760"/>
    </source>
</evidence>
<dbReference type="CDD" id="cd02440">
    <property type="entry name" value="AdoMet_MTases"/>
    <property type="match status" value="1"/>
</dbReference>
<name>R7UTZ6_CAPTE</name>
<organism evidence="9">
    <name type="scientific">Capitella teleta</name>
    <name type="common">Polychaete worm</name>
    <dbReference type="NCBI Taxonomy" id="283909"/>
    <lineage>
        <taxon>Eukaryota</taxon>
        <taxon>Metazoa</taxon>
        <taxon>Spiralia</taxon>
        <taxon>Lophotrochozoa</taxon>
        <taxon>Annelida</taxon>
        <taxon>Polychaeta</taxon>
        <taxon>Sedentaria</taxon>
        <taxon>Scolecida</taxon>
        <taxon>Capitellidae</taxon>
        <taxon>Capitella</taxon>
    </lineage>
</organism>
<keyword evidence="6" id="KW-0819">tRNA processing</keyword>
<dbReference type="GO" id="GO:0031591">
    <property type="term" value="P:wybutosine biosynthetic process"/>
    <property type="evidence" value="ECO:0007669"/>
    <property type="project" value="TreeGrafter"/>
</dbReference>
<protein>
    <recommendedName>
        <fullName evidence="2">tRNA(Phe) (4-demethylwyosine(37)-C(7)) aminocarboxypropyltransferase</fullName>
        <ecNumber evidence="2">2.5.1.114</ecNumber>
    </recommendedName>
</protein>
<dbReference type="GO" id="GO:0008175">
    <property type="term" value="F:tRNA methyltransferase activity"/>
    <property type="evidence" value="ECO:0007669"/>
    <property type="project" value="TreeGrafter"/>
</dbReference>
<evidence type="ECO:0000259" key="8">
    <source>
        <dbReference type="PROSITE" id="PS51684"/>
    </source>
</evidence>
<dbReference type="PROSITE" id="PS51684">
    <property type="entry name" value="SAM_MT_TRM5_TYW2"/>
    <property type="match status" value="1"/>
</dbReference>
<evidence type="ECO:0000256" key="1">
    <source>
        <dbReference type="ARBA" id="ARBA00004797"/>
    </source>
</evidence>
<evidence type="ECO:0000313" key="10">
    <source>
        <dbReference type="EnsemblMetazoa" id="CapteP223268"/>
    </source>
</evidence>
<keyword evidence="5" id="KW-0949">S-adenosyl-L-methionine</keyword>
<dbReference type="EnsemblMetazoa" id="CapteT223268">
    <property type="protein sequence ID" value="CapteP223268"/>
    <property type="gene ID" value="CapteG223268"/>
</dbReference>
<dbReference type="InterPro" id="IPR030382">
    <property type="entry name" value="MeTrfase_TRM5/TYW2"/>
</dbReference>
<gene>
    <name evidence="9" type="ORF">CAPTEDRAFT_223268</name>
</gene>
<keyword evidence="3" id="KW-0489">Methyltransferase</keyword>
<dbReference type="Pfam" id="PF25133">
    <property type="entry name" value="TYW2_N_2"/>
    <property type="match status" value="1"/>
</dbReference>
<dbReference type="EMBL" id="AMQN01007091">
    <property type="status" value="NOT_ANNOTATED_CDS"/>
    <property type="molecule type" value="Genomic_DNA"/>
</dbReference>
<reference evidence="11" key="1">
    <citation type="submission" date="2012-12" db="EMBL/GenBank/DDBJ databases">
        <authorList>
            <person name="Hellsten U."/>
            <person name="Grimwood J."/>
            <person name="Chapman J.A."/>
            <person name="Shapiro H."/>
            <person name="Aerts A."/>
            <person name="Otillar R.P."/>
            <person name="Terry A.Y."/>
            <person name="Boore J.L."/>
            <person name="Simakov O."/>
            <person name="Marletaz F."/>
            <person name="Cho S.-J."/>
            <person name="Edsinger-Gonzales E."/>
            <person name="Havlak P."/>
            <person name="Kuo D.-H."/>
            <person name="Larsson T."/>
            <person name="Lv J."/>
            <person name="Arendt D."/>
            <person name="Savage R."/>
            <person name="Osoegawa K."/>
            <person name="de Jong P."/>
            <person name="Lindberg D.R."/>
            <person name="Seaver E.C."/>
            <person name="Weisblat D.A."/>
            <person name="Putnam N.H."/>
            <person name="Grigoriev I.V."/>
            <person name="Rokhsar D.S."/>
        </authorList>
    </citation>
    <scope>NUCLEOTIDE SEQUENCE</scope>
    <source>
        <strain evidence="11">I ESC-2004</strain>
    </source>
</reference>
<dbReference type="FunFam" id="3.40.50.150:FF:000131">
    <property type="entry name" value="tRNA wybutosine-synthesizing protein 2/3/4"/>
    <property type="match status" value="1"/>
</dbReference>
<dbReference type="SUPFAM" id="SSF53335">
    <property type="entry name" value="S-adenosyl-L-methionine-dependent methyltransferases"/>
    <property type="match status" value="1"/>
</dbReference>